<organism evidence="3 4">
    <name type="scientific">Pycnococcus provasolii</name>
    <dbReference type="NCBI Taxonomy" id="41880"/>
    <lineage>
        <taxon>Eukaryota</taxon>
        <taxon>Viridiplantae</taxon>
        <taxon>Chlorophyta</taxon>
        <taxon>Pseudoscourfieldiophyceae</taxon>
        <taxon>Pseudoscourfieldiales</taxon>
        <taxon>Pycnococcaceae</taxon>
        <taxon>Pycnococcus</taxon>
    </lineage>
</organism>
<feature type="region of interest" description="Disordered" evidence="1">
    <location>
        <begin position="1"/>
        <end position="61"/>
    </location>
</feature>
<dbReference type="Proteomes" id="UP000660262">
    <property type="component" value="Unassembled WGS sequence"/>
</dbReference>
<evidence type="ECO:0000256" key="1">
    <source>
        <dbReference type="SAM" id="MobiDB-lite"/>
    </source>
</evidence>
<dbReference type="EMBL" id="BNJQ01000019">
    <property type="protein sequence ID" value="GHP08172.1"/>
    <property type="molecule type" value="Genomic_DNA"/>
</dbReference>
<proteinExistence type="predicted"/>
<name>A0A830HMQ4_9CHLO</name>
<keyword evidence="2" id="KW-1133">Transmembrane helix</keyword>
<sequence length="233" mass="26298">MKRQDRQVSSFFVDAEDGGQDGNQPEKEELSKKKNKPLNNALGDNDFGDSASSTPTAHNENQGLWKIRANDQQLKRQQSTFIQNSSDFYTNLARYLKVPKVLLEPSIPTNACSALKNELYESRNKGKDVFAAIMFLITRLVVYCGLIGVVLAIYYEYFYSMLLPTVSQGRLANLVDANAEDTWFGVYRELRRTFFLYDEGNSVSLNTLPHWLLYTVLSMPCGLSSFALAPPLP</sequence>
<dbReference type="AlphaFoldDB" id="A0A830HMQ4"/>
<evidence type="ECO:0000313" key="4">
    <source>
        <dbReference type="Proteomes" id="UP000660262"/>
    </source>
</evidence>
<feature type="compositionally biased region" description="Polar residues" evidence="1">
    <location>
        <begin position="50"/>
        <end position="61"/>
    </location>
</feature>
<accession>A0A830HMQ4</accession>
<comment type="caution">
    <text evidence="3">The sequence shown here is derived from an EMBL/GenBank/DDBJ whole genome shotgun (WGS) entry which is preliminary data.</text>
</comment>
<protein>
    <submittedName>
        <fullName evidence="3">Uncharacterized protein</fullName>
    </submittedName>
</protein>
<reference evidence="3" key="1">
    <citation type="submission" date="2020-10" db="EMBL/GenBank/DDBJ databases">
        <title>Unveiling of a novel bifunctional photoreceptor, Dualchrome1, isolated from a cosmopolitan green alga.</title>
        <authorList>
            <person name="Suzuki S."/>
            <person name="Kawachi M."/>
        </authorList>
    </citation>
    <scope>NUCLEOTIDE SEQUENCE</scope>
    <source>
        <strain evidence="3">NIES 2893</strain>
    </source>
</reference>
<evidence type="ECO:0000313" key="3">
    <source>
        <dbReference type="EMBL" id="GHP08172.1"/>
    </source>
</evidence>
<feature type="transmembrane region" description="Helical" evidence="2">
    <location>
        <begin position="129"/>
        <end position="155"/>
    </location>
</feature>
<keyword evidence="2" id="KW-0472">Membrane</keyword>
<keyword evidence="4" id="KW-1185">Reference proteome</keyword>
<evidence type="ECO:0000256" key="2">
    <source>
        <dbReference type="SAM" id="Phobius"/>
    </source>
</evidence>
<keyword evidence="2" id="KW-0812">Transmembrane</keyword>
<gene>
    <name evidence="3" type="ORF">PPROV_000691400</name>
</gene>